<evidence type="ECO:0000313" key="9">
    <source>
        <dbReference type="Proteomes" id="UP000184368"/>
    </source>
</evidence>
<organism evidence="8 9">
    <name type="scientific">Cnuella takakiae</name>
    <dbReference type="NCBI Taxonomy" id="1302690"/>
    <lineage>
        <taxon>Bacteria</taxon>
        <taxon>Pseudomonadati</taxon>
        <taxon>Bacteroidota</taxon>
        <taxon>Chitinophagia</taxon>
        <taxon>Chitinophagales</taxon>
        <taxon>Chitinophagaceae</taxon>
        <taxon>Cnuella</taxon>
    </lineage>
</organism>
<dbReference type="InterPro" id="IPR011006">
    <property type="entry name" value="CheY-like_superfamily"/>
</dbReference>
<dbReference type="PROSITE" id="PS50043">
    <property type="entry name" value="HTH_LUXR_2"/>
    <property type="match status" value="1"/>
</dbReference>
<evidence type="ECO:0000256" key="4">
    <source>
        <dbReference type="ARBA" id="ARBA00023163"/>
    </source>
</evidence>
<dbReference type="PRINTS" id="PR00038">
    <property type="entry name" value="HTHLUXR"/>
</dbReference>
<keyword evidence="2" id="KW-0805">Transcription regulation</keyword>
<dbReference type="PROSITE" id="PS00622">
    <property type="entry name" value="HTH_LUXR_1"/>
    <property type="match status" value="1"/>
</dbReference>
<dbReference type="InterPro" id="IPR000792">
    <property type="entry name" value="Tscrpt_reg_LuxR_C"/>
</dbReference>
<dbReference type="SMART" id="SM00448">
    <property type="entry name" value="REC"/>
    <property type="match status" value="1"/>
</dbReference>
<dbReference type="CDD" id="cd17535">
    <property type="entry name" value="REC_NarL-like"/>
    <property type="match status" value="1"/>
</dbReference>
<dbReference type="Proteomes" id="UP000184368">
    <property type="component" value="Unassembled WGS sequence"/>
</dbReference>
<dbReference type="SMART" id="SM00421">
    <property type="entry name" value="HTH_LUXR"/>
    <property type="match status" value="1"/>
</dbReference>
<evidence type="ECO:0000259" key="7">
    <source>
        <dbReference type="PROSITE" id="PS50110"/>
    </source>
</evidence>
<evidence type="ECO:0000256" key="5">
    <source>
        <dbReference type="PROSITE-ProRule" id="PRU00169"/>
    </source>
</evidence>
<feature type="modified residue" description="4-aspartylphosphate" evidence="5">
    <location>
        <position position="64"/>
    </location>
</feature>
<evidence type="ECO:0000313" key="8">
    <source>
        <dbReference type="EMBL" id="SHG01206.1"/>
    </source>
</evidence>
<feature type="domain" description="HTH luxR-type" evidence="6">
    <location>
        <begin position="155"/>
        <end position="220"/>
    </location>
</feature>
<proteinExistence type="predicted"/>
<evidence type="ECO:0000259" key="6">
    <source>
        <dbReference type="PROSITE" id="PS50043"/>
    </source>
</evidence>
<evidence type="ECO:0000256" key="1">
    <source>
        <dbReference type="ARBA" id="ARBA00022553"/>
    </source>
</evidence>
<dbReference type="OrthoDB" id="9797341at2"/>
<protein>
    <submittedName>
        <fullName evidence="8">Two component transcriptional regulator, LuxR family</fullName>
    </submittedName>
</protein>
<dbReference type="InterPro" id="IPR039420">
    <property type="entry name" value="WalR-like"/>
</dbReference>
<dbReference type="PANTHER" id="PTHR43214:SF41">
    <property type="entry name" value="NITRATE_NITRITE RESPONSE REGULATOR PROTEIN NARP"/>
    <property type="match status" value="1"/>
</dbReference>
<sequence>MKTNTPLPTIGIGIIEDNEDFAESLILLLKEMWQVEVLFHSTSIEDAVDHHARNIARCQCVLLDVNLAGMNGVEGISIIRMLCAPGTSLIMLTLLEDRNTIQAALKAGADGYLLKTDPILNLVGQVIHSVQNKFPAISQKVYQQLTTLANAAPARMVPDAELTKREKEIYQGVVKGYDYKTIAAELHVSTATVNFHLQNIFLKLGVRSKAELMSRHLQFS</sequence>
<keyword evidence="1 5" id="KW-0597">Phosphoprotein</keyword>
<dbReference type="EMBL" id="FQUO01000016">
    <property type="protein sequence ID" value="SHG01206.1"/>
    <property type="molecule type" value="Genomic_DNA"/>
</dbReference>
<dbReference type="CDD" id="cd06170">
    <property type="entry name" value="LuxR_C_like"/>
    <property type="match status" value="1"/>
</dbReference>
<accession>A0A1M5GBY4</accession>
<feature type="domain" description="Response regulatory" evidence="7">
    <location>
        <begin position="11"/>
        <end position="130"/>
    </location>
</feature>
<dbReference type="InterPro" id="IPR058245">
    <property type="entry name" value="NreC/VraR/RcsB-like_REC"/>
</dbReference>
<dbReference type="Pfam" id="PF00072">
    <property type="entry name" value="Response_reg"/>
    <property type="match status" value="1"/>
</dbReference>
<evidence type="ECO:0000256" key="2">
    <source>
        <dbReference type="ARBA" id="ARBA00023015"/>
    </source>
</evidence>
<dbReference type="AlphaFoldDB" id="A0A1M5GBY4"/>
<reference evidence="8 9" key="1">
    <citation type="submission" date="2016-11" db="EMBL/GenBank/DDBJ databases">
        <authorList>
            <person name="Jaros S."/>
            <person name="Januszkiewicz K."/>
            <person name="Wedrychowicz H."/>
        </authorList>
    </citation>
    <scope>NUCLEOTIDE SEQUENCE [LARGE SCALE GENOMIC DNA]</scope>
    <source>
        <strain evidence="8 9">DSM 26897</strain>
    </source>
</reference>
<dbReference type="GO" id="GO:0006355">
    <property type="term" value="P:regulation of DNA-templated transcription"/>
    <property type="evidence" value="ECO:0007669"/>
    <property type="project" value="InterPro"/>
</dbReference>
<dbReference type="SUPFAM" id="SSF52172">
    <property type="entry name" value="CheY-like"/>
    <property type="match status" value="1"/>
</dbReference>
<dbReference type="PANTHER" id="PTHR43214">
    <property type="entry name" value="TWO-COMPONENT RESPONSE REGULATOR"/>
    <property type="match status" value="1"/>
</dbReference>
<dbReference type="GO" id="GO:0003677">
    <property type="term" value="F:DNA binding"/>
    <property type="evidence" value="ECO:0007669"/>
    <property type="project" value="UniProtKB-KW"/>
</dbReference>
<dbReference type="Pfam" id="PF00196">
    <property type="entry name" value="GerE"/>
    <property type="match status" value="1"/>
</dbReference>
<dbReference type="Gene3D" id="3.40.50.2300">
    <property type="match status" value="1"/>
</dbReference>
<dbReference type="PROSITE" id="PS50110">
    <property type="entry name" value="RESPONSE_REGULATORY"/>
    <property type="match status" value="1"/>
</dbReference>
<evidence type="ECO:0000256" key="3">
    <source>
        <dbReference type="ARBA" id="ARBA00023125"/>
    </source>
</evidence>
<dbReference type="RefSeq" id="WP_073046203.1">
    <property type="nucleotide sequence ID" value="NZ_FQUO01000016.1"/>
</dbReference>
<gene>
    <name evidence="8" type="ORF">SAMN05444008_11611</name>
</gene>
<keyword evidence="9" id="KW-1185">Reference proteome</keyword>
<dbReference type="InterPro" id="IPR016032">
    <property type="entry name" value="Sig_transdc_resp-reg_C-effctor"/>
</dbReference>
<keyword evidence="3" id="KW-0238">DNA-binding</keyword>
<dbReference type="STRING" id="1302690.BUE76_11020"/>
<name>A0A1M5GBY4_9BACT</name>
<keyword evidence="4" id="KW-0804">Transcription</keyword>
<dbReference type="InterPro" id="IPR001789">
    <property type="entry name" value="Sig_transdc_resp-reg_receiver"/>
</dbReference>
<dbReference type="SUPFAM" id="SSF46894">
    <property type="entry name" value="C-terminal effector domain of the bipartite response regulators"/>
    <property type="match status" value="1"/>
</dbReference>
<dbReference type="GO" id="GO:0000160">
    <property type="term" value="P:phosphorelay signal transduction system"/>
    <property type="evidence" value="ECO:0007669"/>
    <property type="project" value="InterPro"/>
</dbReference>